<dbReference type="AlphaFoldDB" id="A0AAD1MGI4"/>
<accession>A0AAD1MGI4</accession>
<protein>
    <submittedName>
        <fullName evidence="2">Uncharacterized protein</fullName>
    </submittedName>
</protein>
<proteinExistence type="predicted"/>
<name>A0AAD1MGI4_9MYCO</name>
<feature type="region of interest" description="Disordered" evidence="1">
    <location>
        <begin position="1"/>
        <end position="22"/>
    </location>
</feature>
<organism evidence="2 3">
    <name type="scientific">Mycolicibacter terrae</name>
    <dbReference type="NCBI Taxonomy" id="1788"/>
    <lineage>
        <taxon>Bacteria</taxon>
        <taxon>Bacillati</taxon>
        <taxon>Actinomycetota</taxon>
        <taxon>Actinomycetes</taxon>
        <taxon>Mycobacteriales</taxon>
        <taxon>Mycobacteriaceae</taxon>
        <taxon>Mycolicibacter</taxon>
    </lineage>
</organism>
<feature type="compositionally biased region" description="Low complexity" evidence="1">
    <location>
        <begin position="1"/>
        <end position="16"/>
    </location>
</feature>
<reference evidence="2 3" key="1">
    <citation type="journal article" date="2019" name="Emerg. Microbes Infect.">
        <title>Comprehensive subspecies identification of 175 nontuberculous mycobacteria species based on 7547 genomic profiles.</title>
        <authorList>
            <person name="Matsumoto Y."/>
            <person name="Kinjo T."/>
            <person name="Motooka D."/>
            <person name="Nabeya D."/>
            <person name="Jung N."/>
            <person name="Uechi K."/>
            <person name="Horii T."/>
            <person name="Iida T."/>
            <person name="Fujita J."/>
            <person name="Nakamura S."/>
        </authorList>
    </citation>
    <scope>NUCLEOTIDE SEQUENCE [LARGE SCALE GENOMIC DNA]</scope>
    <source>
        <strain evidence="2 3">JCM 12143</strain>
    </source>
</reference>
<gene>
    <name evidence="2" type="ORF">MTER_30780</name>
</gene>
<dbReference type="EMBL" id="AP022564">
    <property type="protein sequence ID" value="BBX23667.1"/>
    <property type="molecule type" value="Genomic_DNA"/>
</dbReference>
<keyword evidence="3" id="KW-1185">Reference proteome</keyword>
<dbReference type="RefSeq" id="WP_220096656.1">
    <property type="nucleotide sequence ID" value="NZ_LT906469.1"/>
</dbReference>
<evidence type="ECO:0000313" key="2">
    <source>
        <dbReference type="EMBL" id="BBX23667.1"/>
    </source>
</evidence>
<dbReference type="Proteomes" id="UP000467636">
    <property type="component" value="Chromosome"/>
</dbReference>
<evidence type="ECO:0000313" key="3">
    <source>
        <dbReference type="Proteomes" id="UP000467636"/>
    </source>
</evidence>
<sequence>MSVLPQAPAATTVQAPHPAPPASPVLITEGEVLLGTAAAVSLPRQGVSHRLVAAVRRTLAALPSLPSPPPYYPSVRDYLEPARMAREMDRL</sequence>
<evidence type="ECO:0000256" key="1">
    <source>
        <dbReference type="SAM" id="MobiDB-lite"/>
    </source>
</evidence>